<evidence type="ECO:0000259" key="1">
    <source>
        <dbReference type="SMART" id="SM00960"/>
    </source>
</evidence>
<name>A0A3B1C378_9ZZZZ</name>
<protein>
    <recommendedName>
        <fullName evidence="1">Roadblock/LAMTOR2 domain-containing protein</fullName>
    </recommendedName>
</protein>
<gene>
    <name evidence="2" type="ORF">MNBD_NITROSPINAE02-1055</name>
</gene>
<proteinExistence type="predicted"/>
<organism evidence="2">
    <name type="scientific">hydrothermal vent metagenome</name>
    <dbReference type="NCBI Taxonomy" id="652676"/>
    <lineage>
        <taxon>unclassified sequences</taxon>
        <taxon>metagenomes</taxon>
        <taxon>ecological metagenomes</taxon>
    </lineage>
</organism>
<dbReference type="EMBL" id="UOGE01000034">
    <property type="protein sequence ID" value="VAX18288.1"/>
    <property type="molecule type" value="Genomic_DNA"/>
</dbReference>
<dbReference type="Pfam" id="PF03259">
    <property type="entry name" value="Robl_LC7"/>
    <property type="match status" value="1"/>
</dbReference>
<evidence type="ECO:0000313" key="2">
    <source>
        <dbReference type="EMBL" id="VAX18288.1"/>
    </source>
</evidence>
<feature type="domain" description="Roadblock/LAMTOR2" evidence="1">
    <location>
        <begin position="4"/>
        <end position="92"/>
    </location>
</feature>
<accession>A0A3B1C378</accession>
<reference evidence="2" key="1">
    <citation type="submission" date="2018-06" db="EMBL/GenBank/DDBJ databases">
        <authorList>
            <person name="Zhirakovskaya E."/>
        </authorList>
    </citation>
    <scope>NUCLEOTIDE SEQUENCE</scope>
</reference>
<sequence length="121" mass="13552">MNSLKSVLQTLCANKYVNGAIIITKDGMVIESKIDEEFDSETVGAFMSQVAITIKNYLNGLGYDEFQRYILLSDRHKIYLMDLGRSVLVSLTDRESDPGAVNIALFQAANEIKKSERLDVQ</sequence>
<dbReference type="Gene3D" id="3.30.450.30">
    <property type="entry name" value="Dynein light chain 2a, cytoplasmic"/>
    <property type="match status" value="1"/>
</dbReference>
<dbReference type="SMART" id="SM00960">
    <property type="entry name" value="Robl_LC7"/>
    <property type="match status" value="1"/>
</dbReference>
<dbReference type="SUPFAM" id="SSF103196">
    <property type="entry name" value="Roadblock/LC7 domain"/>
    <property type="match status" value="1"/>
</dbReference>
<dbReference type="InterPro" id="IPR004942">
    <property type="entry name" value="Roadblock/LAMTOR2_dom"/>
</dbReference>
<dbReference type="AlphaFoldDB" id="A0A3B1C378"/>